<reference evidence="10" key="1">
    <citation type="submission" date="2023-08" db="EMBL/GenBank/DDBJ databases">
        <authorList>
            <person name="Audoor S."/>
            <person name="Bilcke G."/>
        </authorList>
    </citation>
    <scope>NUCLEOTIDE SEQUENCE</scope>
</reference>
<accession>A0AAD2G2X9</accession>
<organism evidence="10 11">
    <name type="scientific">Cylindrotheca closterium</name>
    <dbReference type="NCBI Taxonomy" id="2856"/>
    <lineage>
        <taxon>Eukaryota</taxon>
        <taxon>Sar</taxon>
        <taxon>Stramenopiles</taxon>
        <taxon>Ochrophyta</taxon>
        <taxon>Bacillariophyta</taxon>
        <taxon>Bacillariophyceae</taxon>
        <taxon>Bacillariophycidae</taxon>
        <taxon>Bacillariales</taxon>
        <taxon>Bacillariaceae</taxon>
        <taxon>Cylindrotheca</taxon>
    </lineage>
</organism>
<feature type="signal peptide" evidence="8">
    <location>
        <begin position="1"/>
        <end position="20"/>
    </location>
</feature>
<evidence type="ECO:0000256" key="1">
    <source>
        <dbReference type="ARBA" id="ARBA00005189"/>
    </source>
</evidence>
<dbReference type="GO" id="GO:0006654">
    <property type="term" value="P:phosphatidic acid biosynthetic process"/>
    <property type="evidence" value="ECO:0007669"/>
    <property type="project" value="TreeGrafter"/>
</dbReference>
<comment type="caution">
    <text evidence="10">The sequence shown here is derived from an EMBL/GenBank/DDBJ whole genome shotgun (WGS) entry which is preliminary data.</text>
</comment>
<dbReference type="Proteomes" id="UP001295423">
    <property type="component" value="Unassembled WGS sequence"/>
</dbReference>
<keyword evidence="8" id="KW-0732">Signal</keyword>
<evidence type="ECO:0000256" key="7">
    <source>
        <dbReference type="SAM" id="Phobius"/>
    </source>
</evidence>
<keyword evidence="7" id="KW-0812">Transmembrane</keyword>
<dbReference type="GO" id="GO:0003841">
    <property type="term" value="F:1-acylglycerol-3-phosphate O-acyltransferase activity"/>
    <property type="evidence" value="ECO:0007669"/>
    <property type="project" value="TreeGrafter"/>
</dbReference>
<feature type="compositionally biased region" description="Basic and acidic residues" evidence="6">
    <location>
        <begin position="390"/>
        <end position="401"/>
    </location>
</feature>
<evidence type="ECO:0000256" key="5">
    <source>
        <dbReference type="ARBA" id="ARBA00023315"/>
    </source>
</evidence>
<dbReference type="AlphaFoldDB" id="A0AAD2G2X9"/>
<dbReference type="Pfam" id="PF01553">
    <property type="entry name" value="Acyltransferase"/>
    <property type="match status" value="1"/>
</dbReference>
<dbReference type="SMART" id="SM00563">
    <property type="entry name" value="PlsC"/>
    <property type="match status" value="1"/>
</dbReference>
<dbReference type="PANTHER" id="PTHR10434">
    <property type="entry name" value="1-ACYL-SN-GLYCEROL-3-PHOSPHATE ACYLTRANSFERASE"/>
    <property type="match status" value="1"/>
</dbReference>
<comment type="pathway">
    <text evidence="1">Lipid metabolism.</text>
</comment>
<keyword evidence="4" id="KW-0443">Lipid metabolism</keyword>
<dbReference type="InterPro" id="IPR002123">
    <property type="entry name" value="Plipid/glycerol_acylTrfase"/>
</dbReference>
<keyword evidence="7" id="KW-0472">Membrane</keyword>
<feature type="region of interest" description="Disordered" evidence="6">
    <location>
        <begin position="390"/>
        <end position="409"/>
    </location>
</feature>
<proteinExistence type="predicted"/>
<keyword evidence="3" id="KW-0808">Transferase</keyword>
<keyword evidence="7" id="KW-1133">Transmembrane helix</keyword>
<name>A0AAD2G2X9_9STRA</name>
<keyword evidence="2" id="KW-0444">Lipid biosynthesis</keyword>
<gene>
    <name evidence="10" type="ORF">CYCCA115_LOCUS18089</name>
</gene>
<keyword evidence="5" id="KW-0012">Acyltransferase</keyword>
<sequence>MKLDIRALLVCVWCTATIEAFTQSSQHLYNPAAQQQQLVSRRQHIRTQNPNPFTDNEVATRVVNRALFSSVTSTDSTVFSLPSSITSSPMGRFKAALTKFGMMSFIASMCLALPLALFPPFALLKLRLINRIQKEQMALHAGQFCARWLMRLIPFASVKTIPYHDENPEPSIWVCNHVSSLDIFMLLATDLKLRGKNKRPMKIVYWKQLEDNPITKLLFQQSGFIPVQMSANKAGEANDYDMKSFKALLKSAKQAFDEGFDIGILPEGQLNPHPEEGLLPCFSGAFTLARMSKRPIHMMALHGTHRLWHAREDIDMTVTGRDVQVRCYPKGRKYKSGEEFLATFEAVVGEFGTNGRDLEDAELNAWLDGSKWEQIQAAKAEDEKKILEEQQKRKQTAKEEQLQMAQGRR</sequence>
<evidence type="ECO:0000313" key="10">
    <source>
        <dbReference type="EMBL" id="CAJ1959670.1"/>
    </source>
</evidence>
<evidence type="ECO:0000256" key="6">
    <source>
        <dbReference type="SAM" id="MobiDB-lite"/>
    </source>
</evidence>
<feature type="chain" id="PRO_5042157110" description="Phospholipid/glycerol acyltransferase domain-containing protein" evidence="8">
    <location>
        <begin position="21"/>
        <end position="409"/>
    </location>
</feature>
<dbReference type="PANTHER" id="PTHR10434:SF64">
    <property type="entry name" value="1-ACYL-SN-GLYCEROL-3-PHOSPHATE ACYLTRANSFERASE-RELATED"/>
    <property type="match status" value="1"/>
</dbReference>
<dbReference type="SUPFAM" id="SSF69593">
    <property type="entry name" value="Glycerol-3-phosphate (1)-acyltransferase"/>
    <property type="match status" value="1"/>
</dbReference>
<feature type="transmembrane region" description="Helical" evidence="7">
    <location>
        <begin position="100"/>
        <end position="124"/>
    </location>
</feature>
<evidence type="ECO:0000256" key="2">
    <source>
        <dbReference type="ARBA" id="ARBA00022516"/>
    </source>
</evidence>
<dbReference type="EMBL" id="CAKOGP040002014">
    <property type="protein sequence ID" value="CAJ1959670.1"/>
    <property type="molecule type" value="Genomic_DNA"/>
</dbReference>
<dbReference type="CDD" id="cd07989">
    <property type="entry name" value="LPLAT_AGPAT-like"/>
    <property type="match status" value="1"/>
</dbReference>
<evidence type="ECO:0000313" key="11">
    <source>
        <dbReference type="Proteomes" id="UP001295423"/>
    </source>
</evidence>
<evidence type="ECO:0000256" key="4">
    <source>
        <dbReference type="ARBA" id="ARBA00023098"/>
    </source>
</evidence>
<protein>
    <recommendedName>
        <fullName evidence="9">Phospholipid/glycerol acyltransferase domain-containing protein</fullName>
    </recommendedName>
</protein>
<feature type="domain" description="Phospholipid/glycerol acyltransferase" evidence="9">
    <location>
        <begin position="171"/>
        <end position="304"/>
    </location>
</feature>
<evidence type="ECO:0000256" key="3">
    <source>
        <dbReference type="ARBA" id="ARBA00022679"/>
    </source>
</evidence>
<evidence type="ECO:0000259" key="9">
    <source>
        <dbReference type="SMART" id="SM00563"/>
    </source>
</evidence>
<evidence type="ECO:0000256" key="8">
    <source>
        <dbReference type="SAM" id="SignalP"/>
    </source>
</evidence>
<keyword evidence="11" id="KW-1185">Reference proteome</keyword>